<dbReference type="CDD" id="cd06661">
    <property type="entry name" value="GGCT_like"/>
    <property type="match status" value="1"/>
</dbReference>
<dbReference type="PANTHER" id="PTHR12192:SF2">
    <property type="entry name" value="GLUTATHIONE-SPECIFIC GAMMA-GLUTAMYLCYCLOTRANSFERASE 2"/>
    <property type="match status" value="1"/>
</dbReference>
<dbReference type="InterPro" id="IPR036568">
    <property type="entry name" value="GGCT-like_sf"/>
</dbReference>
<dbReference type="EC" id="4.3.2.7" evidence="1"/>
<dbReference type="Proteomes" id="UP000054558">
    <property type="component" value="Unassembled WGS sequence"/>
</dbReference>
<name>A0A0U9HK57_KLENI</name>
<accession>A0A0U9HK57</accession>
<evidence type="ECO:0000313" key="5">
    <source>
        <dbReference type="Proteomes" id="UP000054558"/>
    </source>
</evidence>
<keyword evidence="2" id="KW-0456">Lyase</keyword>
<reference evidence="4 5" key="1">
    <citation type="journal article" date="2014" name="Nat. Commun.">
        <title>Klebsormidium flaccidum genome reveals primary factors for plant terrestrial adaptation.</title>
        <authorList>
            <person name="Hori K."/>
            <person name="Maruyama F."/>
            <person name="Fujisawa T."/>
            <person name="Togashi T."/>
            <person name="Yamamoto N."/>
            <person name="Seo M."/>
            <person name="Sato S."/>
            <person name="Yamada T."/>
            <person name="Mori H."/>
            <person name="Tajima N."/>
            <person name="Moriyama T."/>
            <person name="Ikeuchi M."/>
            <person name="Watanabe M."/>
            <person name="Wada H."/>
            <person name="Kobayashi K."/>
            <person name="Saito M."/>
            <person name="Masuda T."/>
            <person name="Sasaki-Sekimoto Y."/>
            <person name="Mashiguchi K."/>
            <person name="Awai K."/>
            <person name="Shimojima M."/>
            <person name="Masuda S."/>
            <person name="Iwai M."/>
            <person name="Nobusawa T."/>
            <person name="Narise T."/>
            <person name="Kondo S."/>
            <person name="Saito H."/>
            <person name="Sato R."/>
            <person name="Murakawa M."/>
            <person name="Ihara Y."/>
            <person name="Oshima-Yamada Y."/>
            <person name="Ohtaka K."/>
            <person name="Satoh M."/>
            <person name="Sonobe K."/>
            <person name="Ishii M."/>
            <person name="Ohtani R."/>
            <person name="Kanamori-Sato M."/>
            <person name="Honoki R."/>
            <person name="Miyazaki D."/>
            <person name="Mochizuki H."/>
            <person name="Umetsu J."/>
            <person name="Higashi K."/>
            <person name="Shibata D."/>
            <person name="Kamiya Y."/>
            <person name="Sato N."/>
            <person name="Nakamura Y."/>
            <person name="Tabata S."/>
            <person name="Ida S."/>
            <person name="Kurokawa K."/>
            <person name="Ohta H."/>
        </authorList>
    </citation>
    <scope>NUCLEOTIDE SEQUENCE [LARGE SCALE GENOMIC DNA]</scope>
    <source>
        <strain evidence="4 5">NIES-2285</strain>
    </source>
</reference>
<dbReference type="Gene3D" id="3.10.490.10">
    <property type="entry name" value="Gamma-glutamyl cyclotransferase-like"/>
    <property type="match status" value="1"/>
</dbReference>
<dbReference type="InterPro" id="IPR006840">
    <property type="entry name" value="ChaC"/>
</dbReference>
<dbReference type="OrthoDB" id="1933483at2759"/>
<sequence>MLIENTTKLVAEAVEEFFGTKLAATETCNASLADGVATIVKTATDKVTAFAEEPTESKIREAFANFTKEYPKLAGLSAIADAHVMPVKLAYLRSLVSGACYNDSSKTMLKLFAIEGAVDRFFLPAVFRALLPPPPFGPHGPPHHGPHHHHHPHGPPRDDDDEDDVTDDDDNEGVNWDDSACDDEDGDVSVDDVAPKGADSWIDPRWLESGAPVEKKCPHRKPDPEKLKKCVATNLELSRAVVKKAAFMLCNGPKPPHIQKIVAEVCGFAEENKELVRTTVLLRLQPWKIAIGACLPPPPHHGPHGPPHGPPHDDGPEGPPVKPPHGGPPHDGPEDEEETKVYSFPDVFEGSNVAEEIAPYFADFLGGFGPDLLQLKYRIPSRFGREFFSVPTIPLRRPAPKHLTANFGDVLGTDLVSVILARMTIWLFGYGSLIWRPNFKYDRKVDGYIKDWARVFYQGSTDHRGTPGAPGRTVTLEAQKGAVTWGTAYCIEDQQEADLTLSYLEVREKQYDVRAKVDLFTLESETVPAVSGVLVYIASPNKVSNQNYLGPAPLEEIAKQIAKARGPSGPNYEYLFRLEEALLRLGVVDDHVVGLSKLTREIMGC</sequence>
<protein>
    <recommendedName>
        <fullName evidence="1">glutathione-specific gamma-glutamylcyclotransferase</fullName>
        <ecNumber evidence="1">4.3.2.7</ecNumber>
    </recommendedName>
</protein>
<proteinExistence type="predicted"/>
<feature type="compositionally biased region" description="Pro residues" evidence="3">
    <location>
        <begin position="317"/>
        <end position="327"/>
    </location>
</feature>
<feature type="region of interest" description="Disordered" evidence="3">
    <location>
        <begin position="295"/>
        <end position="339"/>
    </location>
</feature>
<dbReference type="GO" id="GO:0006751">
    <property type="term" value="P:glutathione catabolic process"/>
    <property type="evidence" value="ECO:0000318"/>
    <property type="project" value="GO_Central"/>
</dbReference>
<dbReference type="InterPro" id="IPR013024">
    <property type="entry name" value="GGCT-like"/>
</dbReference>
<feature type="compositionally biased region" description="Pro residues" evidence="3">
    <location>
        <begin position="295"/>
        <end position="309"/>
    </location>
</feature>
<dbReference type="EMBL" id="DF237205">
    <property type="protein sequence ID" value="GAQ85824.1"/>
    <property type="molecule type" value="Genomic_DNA"/>
</dbReference>
<gene>
    <name evidence="4" type="ORF">KFL_002560090</name>
</gene>
<evidence type="ECO:0000256" key="2">
    <source>
        <dbReference type="ARBA" id="ARBA00023239"/>
    </source>
</evidence>
<dbReference type="GO" id="GO:0061928">
    <property type="term" value="F:glutathione specific gamma-glutamylcyclotransferase activity"/>
    <property type="evidence" value="ECO:0000318"/>
    <property type="project" value="GO_Central"/>
</dbReference>
<dbReference type="GO" id="GO:0005737">
    <property type="term" value="C:cytoplasm"/>
    <property type="evidence" value="ECO:0000318"/>
    <property type="project" value="GO_Central"/>
</dbReference>
<dbReference type="AlphaFoldDB" id="A0A0U9HK57"/>
<keyword evidence="5" id="KW-1185">Reference proteome</keyword>
<evidence type="ECO:0000256" key="1">
    <source>
        <dbReference type="ARBA" id="ARBA00012344"/>
    </source>
</evidence>
<feature type="compositionally biased region" description="Acidic residues" evidence="3">
    <location>
        <begin position="158"/>
        <end position="172"/>
    </location>
</feature>
<feature type="compositionally biased region" description="Basic residues" evidence="3">
    <location>
        <begin position="141"/>
        <end position="154"/>
    </location>
</feature>
<evidence type="ECO:0000313" key="4">
    <source>
        <dbReference type="EMBL" id="GAQ85824.1"/>
    </source>
</evidence>
<feature type="compositionally biased region" description="Acidic residues" evidence="3">
    <location>
        <begin position="179"/>
        <end position="190"/>
    </location>
</feature>
<dbReference type="SUPFAM" id="SSF110857">
    <property type="entry name" value="Gamma-glutamyl cyclotransferase-like"/>
    <property type="match status" value="1"/>
</dbReference>
<dbReference type="Pfam" id="PF04752">
    <property type="entry name" value="ChaC"/>
    <property type="match status" value="1"/>
</dbReference>
<dbReference type="PANTHER" id="PTHR12192">
    <property type="entry name" value="CATION TRANSPORT PROTEIN CHAC-RELATED"/>
    <property type="match status" value="1"/>
</dbReference>
<dbReference type="STRING" id="105231.A0A0U9HK57"/>
<organism evidence="4 5">
    <name type="scientific">Klebsormidium nitens</name>
    <name type="common">Green alga</name>
    <name type="synonym">Ulothrix nitens</name>
    <dbReference type="NCBI Taxonomy" id="105231"/>
    <lineage>
        <taxon>Eukaryota</taxon>
        <taxon>Viridiplantae</taxon>
        <taxon>Streptophyta</taxon>
        <taxon>Klebsormidiophyceae</taxon>
        <taxon>Klebsormidiales</taxon>
        <taxon>Klebsormidiaceae</taxon>
        <taxon>Klebsormidium</taxon>
    </lineage>
</organism>
<evidence type="ECO:0000256" key="3">
    <source>
        <dbReference type="SAM" id="MobiDB-lite"/>
    </source>
</evidence>
<feature type="region of interest" description="Disordered" evidence="3">
    <location>
        <begin position="134"/>
        <end position="205"/>
    </location>
</feature>